<dbReference type="EMBL" id="CACVBS010000035">
    <property type="protein sequence ID" value="CAA7261992.1"/>
    <property type="molecule type" value="Genomic_DNA"/>
</dbReference>
<name>A0A8S0WP86_CYCAE</name>
<keyword evidence="1" id="KW-1133">Transmembrane helix</keyword>
<feature type="transmembrane region" description="Helical" evidence="1">
    <location>
        <begin position="695"/>
        <end position="713"/>
    </location>
</feature>
<dbReference type="SUPFAM" id="SSF51445">
    <property type="entry name" value="(Trans)glycosidases"/>
    <property type="match status" value="1"/>
</dbReference>
<dbReference type="AlphaFoldDB" id="A0A8S0WP86"/>
<dbReference type="Gene3D" id="2.60.40.1180">
    <property type="entry name" value="Golgi alpha-mannosidase II"/>
    <property type="match status" value="1"/>
</dbReference>
<dbReference type="PANTHER" id="PTHR36183">
    <property type="entry name" value="BETA-GLUCURONIDASE"/>
    <property type="match status" value="1"/>
</dbReference>
<keyword evidence="4" id="KW-1185">Reference proteome</keyword>
<evidence type="ECO:0000313" key="3">
    <source>
        <dbReference type="EMBL" id="CAA7261992.1"/>
    </source>
</evidence>
<accession>A0A8S0WP86</accession>
<dbReference type="PANTHER" id="PTHR36183:SF2">
    <property type="entry name" value="BETA-GLUCURONIDASE C-TERMINAL DOMAIN-CONTAINING PROTEIN"/>
    <property type="match status" value="1"/>
</dbReference>
<dbReference type="Gene3D" id="3.20.20.80">
    <property type="entry name" value="Glycosidases"/>
    <property type="match status" value="1"/>
</dbReference>
<evidence type="ECO:0000313" key="4">
    <source>
        <dbReference type="Proteomes" id="UP000467700"/>
    </source>
</evidence>
<dbReference type="OrthoDB" id="2796951at2759"/>
<dbReference type="InterPro" id="IPR017853">
    <property type="entry name" value="GH"/>
</dbReference>
<keyword evidence="1" id="KW-0472">Membrane</keyword>
<proteinExistence type="predicted"/>
<reference evidence="3 4" key="1">
    <citation type="submission" date="2020-01" db="EMBL/GenBank/DDBJ databases">
        <authorList>
            <person name="Gupta K D."/>
        </authorList>
    </citation>
    <scope>NUCLEOTIDE SEQUENCE [LARGE SCALE GENOMIC DNA]</scope>
</reference>
<protein>
    <recommendedName>
        <fullName evidence="2">Beta-glucuronidase C-terminal domain-containing protein</fullName>
    </recommendedName>
</protein>
<keyword evidence="1" id="KW-0812">Transmembrane</keyword>
<dbReference type="InterPro" id="IPR031728">
    <property type="entry name" value="GlcAase_C"/>
</dbReference>
<sequence>MLPLSVHRGKAGAATSTTLFAALFSSLHPSRTLSNFSTSWRRKGLGSWHITEIPNMISLSTVPALGILLLSHLQPCLAVTVYYVDGQTPLNAATTTSAGPVYTGLAAYDPTTLQPPPPPGPSVVPTSFALQLTNAVPNGASITQNGSFFGFSIEMSVVNQVLGKNASVLQVPFLNLMANLQSRGGQVHIRVGGNTQETAVLVPSTPDGRILEKDYSGITNPTQTPPLIYTPELLYMLNNISSLVNVKWHLGIPFFNTTPFNLAIAEQGQQILGSNLIGLQAANEPDLYAAHLHRNTTYGPFDYFGEFATLVDAVNADSNVPTKNLLIGPSVSTTWTPEEVWNTGFIDAYAANLAFLSVERYPTDNCGAKFPNSGIAIVNASDVFPGFLVHDSALNLVSSYINSCQIAQQKGKPFLMFETNTASCGGFPGLSDAFGAALWGIDYAMQMAAIGFSGALFHVGGQSVSYNPFTPPPTNQSTYNQWTVGPIYYSALVVTEALGVTNTSRVMDLLANGNNTYTPGYGIWENGNLARVLLINFVSDSTGASDISVDLGLSDAQVPGQVQVKILHADSVSQKGNITWAGQTYGANFDSDGRPMRSEDVQAVTCGPSATSNGASVCTIKVPAPGAALVFLDAAAAQAETAGAPSQTFSTTFVTRLHNTVTIDPGVLATSNGHGGMDKDLGSTSPGSLSGAERVGAGAVLVFAVLVGALVVLGG</sequence>
<dbReference type="Proteomes" id="UP000467700">
    <property type="component" value="Unassembled WGS sequence"/>
</dbReference>
<comment type="caution">
    <text evidence="3">The sequence shown here is derived from an EMBL/GenBank/DDBJ whole genome shotgun (WGS) entry which is preliminary data.</text>
</comment>
<evidence type="ECO:0000256" key="1">
    <source>
        <dbReference type="SAM" id="Phobius"/>
    </source>
</evidence>
<dbReference type="Pfam" id="PF16862">
    <property type="entry name" value="Glyco_hydro_79C"/>
    <property type="match status" value="1"/>
</dbReference>
<dbReference type="InterPro" id="IPR052974">
    <property type="entry name" value="GH79_Enzymes"/>
</dbReference>
<organism evidence="3 4">
    <name type="scientific">Cyclocybe aegerita</name>
    <name type="common">Black poplar mushroom</name>
    <name type="synonym">Agrocybe aegerita</name>
    <dbReference type="NCBI Taxonomy" id="1973307"/>
    <lineage>
        <taxon>Eukaryota</taxon>
        <taxon>Fungi</taxon>
        <taxon>Dikarya</taxon>
        <taxon>Basidiomycota</taxon>
        <taxon>Agaricomycotina</taxon>
        <taxon>Agaricomycetes</taxon>
        <taxon>Agaricomycetidae</taxon>
        <taxon>Agaricales</taxon>
        <taxon>Agaricineae</taxon>
        <taxon>Bolbitiaceae</taxon>
        <taxon>Cyclocybe</taxon>
    </lineage>
</organism>
<evidence type="ECO:0000259" key="2">
    <source>
        <dbReference type="Pfam" id="PF16862"/>
    </source>
</evidence>
<gene>
    <name evidence="3" type="ORF">AAE3_LOCUS4436</name>
</gene>
<feature type="domain" description="Beta-glucuronidase C-terminal" evidence="2">
    <location>
        <begin position="520"/>
        <end position="629"/>
    </location>
</feature>
<dbReference type="InterPro" id="IPR013780">
    <property type="entry name" value="Glyco_hydro_b"/>
</dbReference>